<protein>
    <submittedName>
        <fullName evidence="2">Uncharacterized protein</fullName>
    </submittedName>
</protein>
<dbReference type="Proteomes" id="UP000005408">
    <property type="component" value="Unassembled WGS sequence"/>
</dbReference>
<feature type="region of interest" description="Disordered" evidence="1">
    <location>
        <begin position="69"/>
        <end position="122"/>
    </location>
</feature>
<reference evidence="2" key="1">
    <citation type="submission" date="2022-08" db="UniProtKB">
        <authorList>
            <consortium name="EnsemblMetazoa"/>
        </authorList>
    </citation>
    <scope>IDENTIFICATION</scope>
    <source>
        <strain evidence="2">05x7-T-G4-1.051#20</strain>
    </source>
</reference>
<dbReference type="EnsemblMetazoa" id="G9823.1">
    <property type="protein sequence ID" value="G9823.1:cds"/>
    <property type="gene ID" value="G9823"/>
</dbReference>
<evidence type="ECO:0000313" key="3">
    <source>
        <dbReference type="Proteomes" id="UP000005408"/>
    </source>
</evidence>
<feature type="region of interest" description="Disordered" evidence="1">
    <location>
        <begin position="28"/>
        <end position="47"/>
    </location>
</feature>
<dbReference type="AlphaFoldDB" id="A0A8W8P0V8"/>
<sequence length="160" mass="18186">MSVRDLHADVEYLEGEINRLSREIHDSLRVTNSPGRGRRPRPGMSTSTLYVRRRDSVSGYVSGDVCMCDDEDPVPSDQPPVQNNANPRTSYTNPGPNLKGENELQTPLESSTESQLDVQFESEVIDERQSRVEVTDELAGEFESKRNRRAPVWMRDYVTE</sequence>
<evidence type="ECO:0000313" key="2">
    <source>
        <dbReference type="EnsemblMetazoa" id="G9823.1:cds"/>
    </source>
</evidence>
<feature type="compositionally biased region" description="Polar residues" evidence="1">
    <location>
        <begin position="103"/>
        <end position="117"/>
    </location>
</feature>
<proteinExistence type="predicted"/>
<feature type="compositionally biased region" description="Polar residues" evidence="1">
    <location>
        <begin position="79"/>
        <end position="95"/>
    </location>
</feature>
<organism evidence="2 3">
    <name type="scientific">Magallana gigas</name>
    <name type="common">Pacific oyster</name>
    <name type="synonym">Crassostrea gigas</name>
    <dbReference type="NCBI Taxonomy" id="29159"/>
    <lineage>
        <taxon>Eukaryota</taxon>
        <taxon>Metazoa</taxon>
        <taxon>Spiralia</taxon>
        <taxon>Lophotrochozoa</taxon>
        <taxon>Mollusca</taxon>
        <taxon>Bivalvia</taxon>
        <taxon>Autobranchia</taxon>
        <taxon>Pteriomorphia</taxon>
        <taxon>Ostreida</taxon>
        <taxon>Ostreoidea</taxon>
        <taxon>Ostreidae</taxon>
        <taxon>Magallana</taxon>
    </lineage>
</organism>
<keyword evidence="3" id="KW-1185">Reference proteome</keyword>
<name>A0A8W8P0V8_MAGGI</name>
<evidence type="ECO:0000256" key="1">
    <source>
        <dbReference type="SAM" id="MobiDB-lite"/>
    </source>
</evidence>
<accession>A0A8W8P0V8</accession>